<evidence type="ECO:0000313" key="13">
    <source>
        <dbReference type="EMBL" id="KAF2436754.1"/>
    </source>
</evidence>
<protein>
    <recommendedName>
        <fullName evidence="12">HIG1 domain-containing protein</fullName>
    </recommendedName>
</protein>
<keyword evidence="5 11" id="KW-0812">Transmembrane</keyword>
<evidence type="ECO:0000256" key="4">
    <source>
        <dbReference type="ARBA" id="ARBA00011565"/>
    </source>
</evidence>
<organism evidence="13 14">
    <name type="scientific">Tothia fuscella</name>
    <dbReference type="NCBI Taxonomy" id="1048955"/>
    <lineage>
        <taxon>Eukaryota</taxon>
        <taxon>Fungi</taxon>
        <taxon>Dikarya</taxon>
        <taxon>Ascomycota</taxon>
        <taxon>Pezizomycotina</taxon>
        <taxon>Dothideomycetes</taxon>
        <taxon>Pleosporomycetidae</taxon>
        <taxon>Venturiales</taxon>
        <taxon>Cylindrosympodiaceae</taxon>
        <taxon>Tothia</taxon>
    </lineage>
</organism>
<sequence length="161" mass="19087">MSNSGAPMPSSFDDDVDFYSESRWQKFTRKLYQEPLVPLGCGLTVLALIGATRAMRSNDHVRTNIMFRRRIYAQAFTIVAIVAGSTYWKGDREKRKEFEEVEKERKRIEKREKWLNELELRDKEDREVLWRRLRRGRGLLRPKRVRTDSPPSQRNMPSLAL</sequence>
<dbReference type="PROSITE" id="PS51503">
    <property type="entry name" value="HIG1"/>
    <property type="match status" value="1"/>
</dbReference>
<dbReference type="OrthoDB" id="6604018at2759"/>
<keyword evidence="14" id="KW-1185">Reference proteome</keyword>
<evidence type="ECO:0000313" key="14">
    <source>
        <dbReference type="Proteomes" id="UP000800235"/>
    </source>
</evidence>
<comment type="subunit">
    <text evidence="4">Associates with the respiratory chain complex III/complex IV supercomplex.</text>
</comment>
<evidence type="ECO:0000259" key="12">
    <source>
        <dbReference type="PROSITE" id="PS51503"/>
    </source>
</evidence>
<dbReference type="AlphaFoldDB" id="A0A9P4P535"/>
<evidence type="ECO:0000256" key="9">
    <source>
        <dbReference type="SAM" id="Coils"/>
    </source>
</evidence>
<dbReference type="PANTHER" id="PTHR12297:SF3">
    <property type="entry name" value="HIG1 DOMAIN FAMILY MEMBER 1A"/>
    <property type="match status" value="1"/>
</dbReference>
<accession>A0A9P4P535</accession>
<evidence type="ECO:0000256" key="1">
    <source>
        <dbReference type="ARBA" id="ARBA00002584"/>
    </source>
</evidence>
<dbReference type="Pfam" id="PF04588">
    <property type="entry name" value="HIG_1_N"/>
    <property type="match status" value="1"/>
</dbReference>
<evidence type="ECO:0000256" key="5">
    <source>
        <dbReference type="ARBA" id="ARBA00022692"/>
    </source>
</evidence>
<dbReference type="PANTHER" id="PTHR12297">
    <property type="entry name" value="HYPOXIA-INDUCBILE GENE 1 HIG1 -RELATED"/>
    <property type="match status" value="1"/>
</dbReference>
<proteinExistence type="inferred from homology"/>
<comment type="function">
    <text evidence="1">Cytochrome c oxidase subunit which plays a role in assembly of respiratory supercomplexes.</text>
</comment>
<dbReference type="InterPro" id="IPR050355">
    <property type="entry name" value="RCF1"/>
</dbReference>
<keyword evidence="9" id="KW-0175">Coiled coil</keyword>
<name>A0A9P4P535_9PEZI</name>
<evidence type="ECO:0000256" key="7">
    <source>
        <dbReference type="ARBA" id="ARBA00023128"/>
    </source>
</evidence>
<evidence type="ECO:0000256" key="6">
    <source>
        <dbReference type="ARBA" id="ARBA00022989"/>
    </source>
</evidence>
<keyword evidence="8 11" id="KW-0472">Membrane</keyword>
<comment type="caution">
    <text evidence="13">The sequence shown here is derived from an EMBL/GenBank/DDBJ whole genome shotgun (WGS) entry which is preliminary data.</text>
</comment>
<keyword evidence="6 11" id="KW-1133">Transmembrane helix</keyword>
<dbReference type="GO" id="GO:0097250">
    <property type="term" value="P:mitochondrial respirasome assembly"/>
    <property type="evidence" value="ECO:0007669"/>
    <property type="project" value="TreeGrafter"/>
</dbReference>
<reference evidence="13" key="1">
    <citation type="journal article" date="2020" name="Stud. Mycol.">
        <title>101 Dothideomycetes genomes: a test case for predicting lifestyles and emergence of pathogens.</title>
        <authorList>
            <person name="Haridas S."/>
            <person name="Albert R."/>
            <person name="Binder M."/>
            <person name="Bloem J."/>
            <person name="Labutti K."/>
            <person name="Salamov A."/>
            <person name="Andreopoulos B."/>
            <person name="Baker S."/>
            <person name="Barry K."/>
            <person name="Bills G."/>
            <person name="Bluhm B."/>
            <person name="Cannon C."/>
            <person name="Castanera R."/>
            <person name="Culley D."/>
            <person name="Daum C."/>
            <person name="Ezra D."/>
            <person name="Gonzalez J."/>
            <person name="Henrissat B."/>
            <person name="Kuo A."/>
            <person name="Liang C."/>
            <person name="Lipzen A."/>
            <person name="Lutzoni F."/>
            <person name="Magnuson J."/>
            <person name="Mondo S."/>
            <person name="Nolan M."/>
            <person name="Ohm R."/>
            <person name="Pangilinan J."/>
            <person name="Park H.-J."/>
            <person name="Ramirez L."/>
            <person name="Alfaro M."/>
            <person name="Sun H."/>
            <person name="Tritt A."/>
            <person name="Yoshinaga Y."/>
            <person name="Zwiers L.-H."/>
            <person name="Turgeon B."/>
            <person name="Goodwin S."/>
            <person name="Spatafora J."/>
            <person name="Crous P."/>
            <person name="Grigoriev I."/>
        </authorList>
    </citation>
    <scope>NUCLEOTIDE SEQUENCE</scope>
    <source>
        <strain evidence="13">CBS 130266</strain>
    </source>
</reference>
<dbReference type="Proteomes" id="UP000800235">
    <property type="component" value="Unassembled WGS sequence"/>
</dbReference>
<feature type="region of interest" description="Disordered" evidence="10">
    <location>
        <begin position="141"/>
        <end position="161"/>
    </location>
</feature>
<evidence type="ECO:0000256" key="8">
    <source>
        <dbReference type="ARBA" id="ARBA00023136"/>
    </source>
</evidence>
<dbReference type="GO" id="GO:0031966">
    <property type="term" value="C:mitochondrial membrane"/>
    <property type="evidence" value="ECO:0007669"/>
    <property type="project" value="UniProtKB-SubCell"/>
</dbReference>
<feature type="compositionally biased region" description="Polar residues" evidence="10">
    <location>
        <begin position="149"/>
        <end position="161"/>
    </location>
</feature>
<gene>
    <name evidence="13" type="ORF">EJ08DRAFT_684486</name>
</gene>
<keyword evidence="7" id="KW-0496">Mitochondrion</keyword>
<dbReference type="EMBL" id="MU007009">
    <property type="protein sequence ID" value="KAF2436754.1"/>
    <property type="molecule type" value="Genomic_DNA"/>
</dbReference>
<evidence type="ECO:0000256" key="11">
    <source>
        <dbReference type="SAM" id="Phobius"/>
    </source>
</evidence>
<dbReference type="Gene3D" id="6.10.140.1320">
    <property type="match status" value="1"/>
</dbReference>
<feature type="transmembrane region" description="Helical" evidence="11">
    <location>
        <begin position="71"/>
        <end position="88"/>
    </location>
</feature>
<evidence type="ECO:0000256" key="10">
    <source>
        <dbReference type="SAM" id="MobiDB-lite"/>
    </source>
</evidence>
<feature type="transmembrane region" description="Helical" evidence="11">
    <location>
        <begin position="31"/>
        <end position="51"/>
    </location>
</feature>
<feature type="domain" description="HIG1" evidence="12">
    <location>
        <begin position="8"/>
        <end position="99"/>
    </location>
</feature>
<evidence type="ECO:0000256" key="2">
    <source>
        <dbReference type="ARBA" id="ARBA00004325"/>
    </source>
</evidence>
<evidence type="ECO:0000256" key="3">
    <source>
        <dbReference type="ARBA" id="ARBA00009366"/>
    </source>
</evidence>
<feature type="coiled-coil region" evidence="9">
    <location>
        <begin position="91"/>
        <end position="118"/>
    </location>
</feature>
<comment type="similarity">
    <text evidence="3">Belongs to the RCF1 family.</text>
</comment>
<comment type="subcellular location">
    <subcellularLocation>
        <location evidence="2">Mitochondrion membrane</location>
    </subcellularLocation>
</comment>
<dbReference type="InterPro" id="IPR007667">
    <property type="entry name" value="Hypoxia_induced_domain"/>
</dbReference>